<keyword evidence="5" id="KW-0460">Magnesium</keyword>
<protein>
    <recommendedName>
        <fullName evidence="5">5-formyltetrahydrofolate cyclo-ligase</fullName>
        <ecNumber evidence="5">6.3.3.2</ecNumber>
    </recommendedName>
</protein>
<name>A0A3M0CDE9_9PROT</name>
<dbReference type="AlphaFoldDB" id="A0A3M0CDE9"/>
<proteinExistence type="inferred from homology"/>
<dbReference type="GO" id="GO:0030272">
    <property type="term" value="F:5-formyltetrahydrofolate cyclo-ligase activity"/>
    <property type="evidence" value="ECO:0007669"/>
    <property type="project" value="UniProtKB-EC"/>
</dbReference>
<dbReference type="GO" id="GO:0009396">
    <property type="term" value="P:folic acid-containing compound biosynthetic process"/>
    <property type="evidence" value="ECO:0007669"/>
    <property type="project" value="TreeGrafter"/>
</dbReference>
<evidence type="ECO:0000256" key="3">
    <source>
        <dbReference type="ARBA" id="ARBA00022840"/>
    </source>
</evidence>
<dbReference type="Pfam" id="PF01812">
    <property type="entry name" value="5-FTHF_cyc-lig"/>
    <property type="match status" value="1"/>
</dbReference>
<keyword evidence="2 4" id="KW-0547">Nucleotide-binding</keyword>
<dbReference type="InterPro" id="IPR002698">
    <property type="entry name" value="FTHF_cligase"/>
</dbReference>
<evidence type="ECO:0000256" key="4">
    <source>
        <dbReference type="PIRSR" id="PIRSR006806-1"/>
    </source>
</evidence>
<organism evidence="6 7">
    <name type="scientific">Eilatimonas milleporae</name>
    <dbReference type="NCBI Taxonomy" id="911205"/>
    <lineage>
        <taxon>Bacteria</taxon>
        <taxon>Pseudomonadati</taxon>
        <taxon>Pseudomonadota</taxon>
        <taxon>Alphaproteobacteria</taxon>
        <taxon>Kordiimonadales</taxon>
        <taxon>Kordiimonadaceae</taxon>
        <taxon>Eilatimonas</taxon>
    </lineage>
</organism>
<dbReference type="RefSeq" id="WP_211332170.1">
    <property type="nucleotide sequence ID" value="NZ_REFR01000011.1"/>
</dbReference>
<gene>
    <name evidence="6" type="ORF">BXY39_1936</name>
</gene>
<dbReference type="Proteomes" id="UP000271227">
    <property type="component" value="Unassembled WGS sequence"/>
</dbReference>
<dbReference type="GO" id="GO:0005524">
    <property type="term" value="F:ATP binding"/>
    <property type="evidence" value="ECO:0007669"/>
    <property type="project" value="UniProtKB-KW"/>
</dbReference>
<feature type="binding site" evidence="4">
    <location>
        <begin position="144"/>
        <end position="152"/>
    </location>
    <ligand>
        <name>ATP</name>
        <dbReference type="ChEBI" id="CHEBI:30616"/>
    </ligand>
</feature>
<feature type="binding site" evidence="4">
    <location>
        <begin position="17"/>
        <end position="21"/>
    </location>
    <ligand>
        <name>ATP</name>
        <dbReference type="ChEBI" id="CHEBI:30616"/>
    </ligand>
</feature>
<dbReference type="InParanoid" id="A0A3M0CDE9"/>
<dbReference type="InterPro" id="IPR037171">
    <property type="entry name" value="NagB/RpiA_transferase-like"/>
</dbReference>
<dbReference type="EC" id="6.3.3.2" evidence="5"/>
<dbReference type="PANTHER" id="PTHR23407:SF1">
    <property type="entry name" value="5-FORMYLTETRAHYDROFOLATE CYCLO-LIGASE"/>
    <property type="match status" value="1"/>
</dbReference>
<keyword evidence="7" id="KW-1185">Reference proteome</keyword>
<reference evidence="6 7" key="1">
    <citation type="submission" date="2018-10" db="EMBL/GenBank/DDBJ databases">
        <title>Genomic Encyclopedia of Archaeal and Bacterial Type Strains, Phase II (KMG-II): from individual species to whole genera.</title>
        <authorList>
            <person name="Goeker M."/>
        </authorList>
    </citation>
    <scope>NUCLEOTIDE SEQUENCE [LARGE SCALE GENOMIC DNA]</scope>
    <source>
        <strain evidence="6 7">DSM 25217</strain>
    </source>
</reference>
<evidence type="ECO:0000256" key="1">
    <source>
        <dbReference type="ARBA" id="ARBA00010638"/>
    </source>
</evidence>
<keyword evidence="3 4" id="KW-0067">ATP-binding</keyword>
<feature type="binding site" evidence="4">
    <location>
        <position position="69"/>
    </location>
    <ligand>
        <name>substrate</name>
    </ligand>
</feature>
<dbReference type="EMBL" id="REFR01000011">
    <property type="protein sequence ID" value="RMB07844.1"/>
    <property type="molecule type" value="Genomic_DNA"/>
</dbReference>
<evidence type="ECO:0000313" key="7">
    <source>
        <dbReference type="Proteomes" id="UP000271227"/>
    </source>
</evidence>
<evidence type="ECO:0000313" key="6">
    <source>
        <dbReference type="EMBL" id="RMB07844.1"/>
    </source>
</evidence>
<comment type="caution">
    <text evidence="6">The sequence shown here is derived from an EMBL/GenBank/DDBJ whole genome shotgun (WGS) entry which is preliminary data.</text>
</comment>
<comment type="catalytic activity">
    <reaction evidence="5">
        <text>(6S)-5-formyl-5,6,7,8-tetrahydrofolate + ATP = (6R)-5,10-methenyltetrahydrofolate + ADP + phosphate</text>
        <dbReference type="Rhea" id="RHEA:10488"/>
        <dbReference type="ChEBI" id="CHEBI:30616"/>
        <dbReference type="ChEBI" id="CHEBI:43474"/>
        <dbReference type="ChEBI" id="CHEBI:57455"/>
        <dbReference type="ChEBI" id="CHEBI:57457"/>
        <dbReference type="ChEBI" id="CHEBI:456216"/>
        <dbReference type="EC" id="6.3.3.2"/>
    </reaction>
</comment>
<evidence type="ECO:0000256" key="2">
    <source>
        <dbReference type="ARBA" id="ARBA00022741"/>
    </source>
</evidence>
<dbReference type="FunCoup" id="A0A3M0CDE9">
    <property type="interactions" value="361"/>
</dbReference>
<comment type="cofactor">
    <cofactor evidence="5">
        <name>Mg(2+)</name>
        <dbReference type="ChEBI" id="CHEBI:18420"/>
    </cofactor>
</comment>
<accession>A0A3M0CDE9</accession>
<evidence type="ECO:0000256" key="5">
    <source>
        <dbReference type="RuleBase" id="RU361279"/>
    </source>
</evidence>
<dbReference type="GO" id="GO:0035999">
    <property type="term" value="P:tetrahydrofolate interconversion"/>
    <property type="evidence" value="ECO:0007669"/>
    <property type="project" value="TreeGrafter"/>
</dbReference>
<keyword evidence="5" id="KW-0479">Metal-binding</keyword>
<dbReference type="SUPFAM" id="SSF100950">
    <property type="entry name" value="NagB/RpiA/CoA transferase-like"/>
    <property type="match status" value="1"/>
</dbReference>
<dbReference type="PIRSF" id="PIRSF006806">
    <property type="entry name" value="FTHF_cligase"/>
    <property type="match status" value="1"/>
</dbReference>
<dbReference type="PANTHER" id="PTHR23407">
    <property type="entry name" value="ATPASE INHIBITOR/5-FORMYLTETRAHYDROFOLATE CYCLO-LIGASE"/>
    <property type="match status" value="1"/>
</dbReference>
<sequence length="205" mass="22195">MATQSQHTMAATPKTAKVALRKQAKALRAALPERYRLDAAERLSGHARPLLDSLTQGGTVGLYWPLDGELDSRFLLPLIDRLGLTAALPVVTDRDGPLIFRVFALGDPLKDGPFGTRQPGAEAPSVEPDMLFVPLLAFDAGCYRLGYGGGYYDRTLAGFTSVRAFGLAFSAQLVDIMPREPHDIPLHGVLTEEGLVLPGHRHPDI</sequence>
<keyword evidence="6" id="KW-0436">Ligase</keyword>
<dbReference type="GO" id="GO:0046872">
    <property type="term" value="F:metal ion binding"/>
    <property type="evidence" value="ECO:0007669"/>
    <property type="project" value="UniProtKB-KW"/>
</dbReference>
<dbReference type="Gene3D" id="3.40.50.10420">
    <property type="entry name" value="NagB/RpiA/CoA transferase-like"/>
    <property type="match status" value="1"/>
</dbReference>
<comment type="similarity">
    <text evidence="1 5">Belongs to the 5-formyltetrahydrofolate cyclo-ligase family.</text>
</comment>
<dbReference type="NCBIfam" id="TIGR02727">
    <property type="entry name" value="MTHFS_bact"/>
    <property type="match status" value="1"/>
</dbReference>
<dbReference type="InterPro" id="IPR024185">
    <property type="entry name" value="FTHF_cligase-like_sf"/>
</dbReference>